<dbReference type="NCBIfam" id="TIGR00035">
    <property type="entry name" value="asp_race"/>
    <property type="match status" value="1"/>
</dbReference>
<dbReference type="HOGENOM" id="CLU_055360_1_0_7"/>
<evidence type="ECO:0000256" key="2">
    <source>
        <dbReference type="ARBA" id="ARBA00023235"/>
    </source>
</evidence>
<dbReference type="RefSeq" id="WP_015901751.1">
    <property type="nucleotide sequence ID" value="NC_012115.1"/>
</dbReference>
<comment type="similarity">
    <text evidence="1">Belongs to the aspartate/glutamate racemases family.</text>
</comment>
<dbReference type="InterPro" id="IPR001920">
    <property type="entry name" value="Asp/Glu_race"/>
</dbReference>
<dbReference type="EMBL" id="CP001279">
    <property type="protein sequence ID" value="ACM92699.1"/>
    <property type="molecule type" value="Genomic_DNA"/>
</dbReference>
<dbReference type="InterPro" id="IPR015942">
    <property type="entry name" value="Asp/Glu/hydantoin_racemase"/>
</dbReference>
<keyword evidence="2" id="KW-0413">Isomerase</keyword>
<dbReference type="Pfam" id="PF01177">
    <property type="entry name" value="Asp_Glu_race"/>
    <property type="match status" value="1"/>
</dbReference>
<sequence length="225" mass="25199">MKTCGLIGGMSWESSAEYYKIINEEINKKLGNLHSGKIILYSVDFEEIALQQKNGDWQGSAKILANAAKSLEKAGADFIMITTNTMHKVADYVKNSINLPLIDIRDATAEAVKKAGVDNVLLLGTKFTMEDDFYVEYLKRKDLNVTVPNLEHRNFIHKVIFDELCLGITKDNSKKEFLKIINSYNVDGVILGCTEIGLLVNQNDLNIKVFDTTPIHAKKAVELML</sequence>
<evidence type="ECO:0000313" key="4">
    <source>
        <dbReference type="Proteomes" id="UP000000448"/>
    </source>
</evidence>
<dbReference type="InterPro" id="IPR033134">
    <property type="entry name" value="Asp/Glu_racemase_AS_2"/>
</dbReference>
<dbReference type="AlphaFoldDB" id="B9L9F9"/>
<evidence type="ECO:0000256" key="1">
    <source>
        <dbReference type="ARBA" id="ARBA00007847"/>
    </source>
</evidence>
<dbReference type="SUPFAM" id="SSF53681">
    <property type="entry name" value="Aspartate/glutamate racemase"/>
    <property type="match status" value="2"/>
</dbReference>
<dbReference type="PANTHER" id="PTHR21198">
    <property type="entry name" value="GLUTAMATE RACEMASE"/>
    <property type="match status" value="1"/>
</dbReference>
<dbReference type="PANTHER" id="PTHR21198:SF7">
    <property type="entry name" value="ASPARTATE-GLUTAMATE RACEMASE FAMILY"/>
    <property type="match status" value="1"/>
</dbReference>
<dbReference type="Gene3D" id="3.40.50.1860">
    <property type="match status" value="2"/>
</dbReference>
<dbReference type="Proteomes" id="UP000000448">
    <property type="component" value="Chromosome"/>
</dbReference>
<dbReference type="GO" id="GO:0047661">
    <property type="term" value="F:amino-acid racemase activity"/>
    <property type="evidence" value="ECO:0007669"/>
    <property type="project" value="InterPro"/>
</dbReference>
<protein>
    <submittedName>
        <fullName evidence="3">Amino acid racemase</fullName>
    </submittedName>
</protein>
<organism evidence="3 4">
    <name type="scientific">Nautilia profundicola (strain ATCC BAA-1463 / DSM 18972 / AmH)</name>
    <dbReference type="NCBI Taxonomy" id="598659"/>
    <lineage>
        <taxon>Bacteria</taxon>
        <taxon>Pseudomonadati</taxon>
        <taxon>Campylobacterota</taxon>
        <taxon>Epsilonproteobacteria</taxon>
        <taxon>Nautiliales</taxon>
        <taxon>Nautiliaceae</taxon>
        <taxon>Nautilia</taxon>
    </lineage>
</organism>
<dbReference type="KEGG" id="nam:NAMH_0865"/>
<gene>
    <name evidence="3" type="ordered locus">NAMH_0865</name>
</gene>
<keyword evidence="4" id="KW-1185">Reference proteome</keyword>
<reference evidence="3 4" key="1">
    <citation type="journal article" date="2009" name="PLoS Genet.">
        <title>Adaptations to submarine hydrothermal environments exemplified by the genome of Nautilia profundicola.</title>
        <authorList>
            <person name="Campbell B.J."/>
            <person name="Smith J.L."/>
            <person name="Hanson T.E."/>
            <person name="Klotz M.G."/>
            <person name="Stein L.Y."/>
            <person name="Lee C.K."/>
            <person name="Wu D."/>
            <person name="Robinson J.M."/>
            <person name="Khouri H.M."/>
            <person name="Eisen J.A."/>
            <person name="Cary S.C."/>
        </authorList>
    </citation>
    <scope>NUCLEOTIDE SEQUENCE [LARGE SCALE GENOMIC DNA]</scope>
    <source>
        <strain evidence="4">ATCC BAA-1463 / DSM 18972 / AmH</strain>
    </source>
</reference>
<dbReference type="eggNOG" id="COG1794">
    <property type="taxonomic scope" value="Bacteria"/>
</dbReference>
<dbReference type="InterPro" id="IPR004380">
    <property type="entry name" value="Asp_race"/>
</dbReference>
<dbReference type="OrthoDB" id="9803739at2"/>
<accession>B9L9F9</accession>
<name>B9L9F9_NAUPA</name>
<dbReference type="STRING" id="598659.NAMH_0865"/>
<evidence type="ECO:0000313" key="3">
    <source>
        <dbReference type="EMBL" id="ACM92699.1"/>
    </source>
</evidence>
<dbReference type="PROSITE" id="PS00924">
    <property type="entry name" value="ASP_GLU_RACEMASE_2"/>
    <property type="match status" value="1"/>
</dbReference>
<proteinExistence type="inferred from homology"/>